<dbReference type="EMBL" id="PKMF04000143">
    <property type="protein sequence ID" value="KAK7847339.1"/>
    <property type="molecule type" value="Genomic_DNA"/>
</dbReference>
<accession>A0AAW0L964</accession>
<proteinExistence type="predicted"/>
<organism evidence="2 3">
    <name type="scientific">Quercus suber</name>
    <name type="common">Cork oak</name>
    <dbReference type="NCBI Taxonomy" id="58331"/>
    <lineage>
        <taxon>Eukaryota</taxon>
        <taxon>Viridiplantae</taxon>
        <taxon>Streptophyta</taxon>
        <taxon>Embryophyta</taxon>
        <taxon>Tracheophyta</taxon>
        <taxon>Spermatophyta</taxon>
        <taxon>Magnoliopsida</taxon>
        <taxon>eudicotyledons</taxon>
        <taxon>Gunneridae</taxon>
        <taxon>Pentapetalae</taxon>
        <taxon>rosids</taxon>
        <taxon>fabids</taxon>
        <taxon>Fagales</taxon>
        <taxon>Fagaceae</taxon>
        <taxon>Quercus</taxon>
    </lineage>
</organism>
<feature type="chain" id="PRO_5043855574" evidence="1">
    <location>
        <begin position="28"/>
        <end position="169"/>
    </location>
</feature>
<protein>
    <submittedName>
        <fullName evidence="2">Uncharacterized protein</fullName>
    </submittedName>
</protein>
<sequence length="169" mass="18930">MAHCGSRGNHYHLVVLLILCKTEKAQSGSVEKELQYLISQIGIVHNSKHSCTLSIFWDGFPLLPLELSSSTVAMLPLLLLKLEGKNIDVQKKPKSIYKSGLGDTLAQLPKSAGLRRHRKNSPPYPLMGWDSSTLQLTSKNFQLRIWYDCDRLTNVAWVANQTLQCLATL</sequence>
<dbReference type="AlphaFoldDB" id="A0AAW0L964"/>
<evidence type="ECO:0000313" key="3">
    <source>
        <dbReference type="Proteomes" id="UP000237347"/>
    </source>
</evidence>
<gene>
    <name evidence="2" type="ORF">CFP56_006784</name>
</gene>
<keyword evidence="1" id="KW-0732">Signal</keyword>
<evidence type="ECO:0000256" key="1">
    <source>
        <dbReference type="SAM" id="SignalP"/>
    </source>
</evidence>
<keyword evidence="3" id="KW-1185">Reference proteome</keyword>
<name>A0AAW0L964_QUESU</name>
<evidence type="ECO:0000313" key="2">
    <source>
        <dbReference type="EMBL" id="KAK7847339.1"/>
    </source>
</evidence>
<reference evidence="2 3" key="1">
    <citation type="journal article" date="2018" name="Sci. Data">
        <title>The draft genome sequence of cork oak.</title>
        <authorList>
            <person name="Ramos A.M."/>
            <person name="Usie A."/>
            <person name="Barbosa P."/>
            <person name="Barros P.M."/>
            <person name="Capote T."/>
            <person name="Chaves I."/>
            <person name="Simoes F."/>
            <person name="Abreu I."/>
            <person name="Carrasquinho I."/>
            <person name="Faro C."/>
            <person name="Guimaraes J.B."/>
            <person name="Mendonca D."/>
            <person name="Nobrega F."/>
            <person name="Rodrigues L."/>
            <person name="Saibo N.J.M."/>
            <person name="Varela M.C."/>
            <person name="Egas C."/>
            <person name="Matos J."/>
            <person name="Miguel C.M."/>
            <person name="Oliveira M.M."/>
            <person name="Ricardo C.P."/>
            <person name="Goncalves S."/>
        </authorList>
    </citation>
    <scope>NUCLEOTIDE SEQUENCE [LARGE SCALE GENOMIC DNA]</scope>
    <source>
        <strain evidence="3">cv. HL8</strain>
    </source>
</reference>
<comment type="caution">
    <text evidence="2">The sequence shown here is derived from an EMBL/GenBank/DDBJ whole genome shotgun (WGS) entry which is preliminary data.</text>
</comment>
<dbReference type="Proteomes" id="UP000237347">
    <property type="component" value="Unassembled WGS sequence"/>
</dbReference>
<feature type="signal peptide" evidence="1">
    <location>
        <begin position="1"/>
        <end position="27"/>
    </location>
</feature>